<dbReference type="AlphaFoldDB" id="X0ZSB9"/>
<comment type="caution">
    <text evidence="1">The sequence shown here is derived from an EMBL/GenBank/DDBJ whole genome shotgun (WGS) entry which is preliminary data.</text>
</comment>
<evidence type="ECO:0000313" key="1">
    <source>
        <dbReference type="EMBL" id="GAG72675.1"/>
    </source>
</evidence>
<dbReference type="Pfam" id="PF01886">
    <property type="entry name" value="DUF61"/>
    <property type="match status" value="1"/>
</dbReference>
<dbReference type="EMBL" id="BART01003171">
    <property type="protein sequence ID" value="GAG72675.1"/>
    <property type="molecule type" value="Genomic_DNA"/>
</dbReference>
<gene>
    <name evidence="1" type="ORF">S01H4_08979</name>
</gene>
<sequence>MSADRIIKLELSRLNVHLPERRLSLKEALLSPRPQVAARDGSVHVFKRGELEFLAGLLPEADRGKLQLPILIALEPKLGRGTARISGEVEVKVVSQVLDKEAAAGELLIYRPEVAILRRKLPTTTQYLFMW</sequence>
<organism evidence="1">
    <name type="scientific">marine sediment metagenome</name>
    <dbReference type="NCBI Taxonomy" id="412755"/>
    <lineage>
        <taxon>unclassified sequences</taxon>
        <taxon>metagenomes</taxon>
        <taxon>ecological metagenomes</taxon>
    </lineage>
</organism>
<dbReference type="InterPro" id="IPR002746">
    <property type="entry name" value="UPF0216"/>
</dbReference>
<dbReference type="NCBIfam" id="NF003153">
    <property type="entry name" value="PRK04115.1"/>
    <property type="match status" value="1"/>
</dbReference>
<proteinExistence type="inferred from homology"/>
<reference evidence="1" key="1">
    <citation type="journal article" date="2014" name="Front. Microbiol.">
        <title>High frequency of phylogenetically diverse reductive dehalogenase-homologous genes in deep subseafloor sedimentary metagenomes.</title>
        <authorList>
            <person name="Kawai M."/>
            <person name="Futagami T."/>
            <person name="Toyoda A."/>
            <person name="Takaki Y."/>
            <person name="Nishi S."/>
            <person name="Hori S."/>
            <person name="Arai W."/>
            <person name="Tsubouchi T."/>
            <person name="Morono Y."/>
            <person name="Uchiyama I."/>
            <person name="Ito T."/>
            <person name="Fujiyama A."/>
            <person name="Inagaki F."/>
            <person name="Takami H."/>
        </authorList>
    </citation>
    <scope>NUCLEOTIDE SEQUENCE</scope>
    <source>
        <strain evidence="1">Expedition CK06-06</strain>
    </source>
</reference>
<dbReference type="PIRSF" id="PIRSF005264">
    <property type="entry name" value="UCP005264"/>
    <property type="match status" value="1"/>
</dbReference>
<dbReference type="HAMAP" id="MF_00585">
    <property type="entry name" value="UPF0216"/>
    <property type="match status" value="1"/>
</dbReference>
<accession>X0ZSB9</accession>
<protein>
    <submittedName>
        <fullName evidence="1">Uncharacterized protein</fullName>
    </submittedName>
</protein>
<name>X0ZSB9_9ZZZZ</name>